<evidence type="ECO:0000313" key="3">
    <source>
        <dbReference type="Proteomes" id="UP000192758"/>
    </source>
</evidence>
<keyword evidence="1" id="KW-0812">Transmembrane</keyword>
<keyword evidence="1" id="KW-1133">Transmembrane helix</keyword>
<reference evidence="2 3" key="1">
    <citation type="journal article" date="2017" name="Environ. Microbiol.">
        <title>Decay of the glycolytic pathway and adaptation to intranuclear parasitism within Enterocytozoonidae microsporidia.</title>
        <authorList>
            <person name="Wiredu Boakye D."/>
            <person name="Jaroenlak P."/>
            <person name="Prachumwat A."/>
            <person name="Williams T.A."/>
            <person name="Bateman K.S."/>
            <person name="Itsathitphaisarn O."/>
            <person name="Sritunyalucksana K."/>
            <person name="Paszkiewicz K.H."/>
            <person name="Moore K.A."/>
            <person name="Stentiford G.D."/>
            <person name="Williams B.A."/>
        </authorList>
    </citation>
    <scope>NUCLEOTIDE SEQUENCE [LARGE SCALE GENOMIC DNA]</scope>
    <source>
        <strain evidence="2 3">TH1</strain>
    </source>
</reference>
<protein>
    <submittedName>
        <fullName evidence="2">Uncharacterized protein</fullName>
    </submittedName>
</protein>
<evidence type="ECO:0000256" key="1">
    <source>
        <dbReference type="SAM" id="Phobius"/>
    </source>
</evidence>
<feature type="transmembrane region" description="Helical" evidence="1">
    <location>
        <begin position="191"/>
        <end position="213"/>
    </location>
</feature>
<comment type="caution">
    <text evidence="2">The sequence shown here is derived from an EMBL/GenBank/DDBJ whole genome shotgun (WGS) entry which is preliminary data.</text>
</comment>
<feature type="transmembrane region" description="Helical" evidence="1">
    <location>
        <begin position="118"/>
        <end position="139"/>
    </location>
</feature>
<sequence>MSFSRSFDYYKNQQFGGTELLCLPAMFTYLISKIFTGDINSVSLKFINIALFLFYNLLIFLRFKSIVLVYACIIMFINKNGMKYDIDNQIYGGVSFVLFEYVYSSYKNKLAKQQKGFCLFFKIVFFLLSFLLAYVSMLFDVTNIILVSGAICFEIFDNFCYNYITHEIDDKNKKNTFLPYFWYYYGLFKHVLFLIVFFFVYFCMFFIVAFVDLKYMRSRHSTRVDKYDYTLRNIFVDNYSSYIEKNTNVDKNQIKNSFFTNLGETESDLSTDSVINRREKLQKENKELKKYAENTSKILSETHKYIMDRSEVNLLNIRHLYSFKNLIVEKIHENTDIEEEDRYIKYGDHCKIYRYTSVDENNSGSRKEYLSLFEEKDQSDKFLLSKWISDGDDAKTMFVFEKLENLSEKESDFVVSRIPFRIKHINTNEYLCLKYDMELYWSVNARKISYQFMFEINENHPYYLKHFTDNKCRENKKYYLWNDYVIENKTKSFRFMFKYLCGLIKVLSFYFKFIIQHKNNIYVMLMILLIIFVHVFICLLNLRFTALFSLDLFDFIRDHELTTNFFKLCLFLVSILCNGLNVYTSFYMIGLYVTRLYNVYTNKRYSLKK</sequence>
<feature type="transmembrane region" description="Helical" evidence="1">
    <location>
        <begin position="565"/>
        <end position="589"/>
    </location>
</feature>
<dbReference type="AlphaFoldDB" id="A0A1W0E4V8"/>
<dbReference type="VEuPathDB" id="MicrosporidiaDB:EHP00_904"/>
<dbReference type="OrthoDB" id="2196365at2759"/>
<dbReference type="EMBL" id="MNPJ01000021">
    <property type="protein sequence ID" value="OQS54232.1"/>
    <property type="molecule type" value="Genomic_DNA"/>
</dbReference>
<evidence type="ECO:0000313" key="2">
    <source>
        <dbReference type="EMBL" id="OQS54232.1"/>
    </source>
</evidence>
<feature type="transmembrane region" description="Helical" evidence="1">
    <location>
        <begin position="52"/>
        <end position="77"/>
    </location>
</feature>
<feature type="transmembrane region" description="Helical" evidence="1">
    <location>
        <begin position="521"/>
        <end position="544"/>
    </location>
</feature>
<organism evidence="2 3">
    <name type="scientific">Ecytonucleospora hepatopenaei</name>
    <dbReference type="NCBI Taxonomy" id="646526"/>
    <lineage>
        <taxon>Eukaryota</taxon>
        <taxon>Fungi</taxon>
        <taxon>Fungi incertae sedis</taxon>
        <taxon>Microsporidia</taxon>
        <taxon>Enterocytozoonidae</taxon>
        <taxon>Ecytonucleospora</taxon>
    </lineage>
</organism>
<proteinExistence type="predicted"/>
<name>A0A1W0E4V8_9MICR</name>
<keyword evidence="3" id="KW-1185">Reference proteome</keyword>
<keyword evidence="1" id="KW-0472">Membrane</keyword>
<gene>
    <name evidence="2" type="ORF">EHP00_904</name>
</gene>
<dbReference type="Proteomes" id="UP000192758">
    <property type="component" value="Unassembled WGS sequence"/>
</dbReference>
<accession>A0A1W0E4V8</accession>
<feature type="transmembrane region" description="Helical" evidence="1">
    <location>
        <begin position="12"/>
        <end position="31"/>
    </location>
</feature>